<feature type="compositionally biased region" description="Polar residues" evidence="1">
    <location>
        <begin position="1"/>
        <end position="15"/>
    </location>
</feature>
<dbReference type="PANTHER" id="PTHR46609">
    <property type="entry name" value="EXONUCLEASE, PHAGE-TYPE/RECB, C-TERMINAL DOMAIN-CONTAINING PROTEIN"/>
    <property type="match status" value="1"/>
</dbReference>
<name>A0ABY8UJ06_TETOB</name>
<evidence type="ECO:0000313" key="2">
    <source>
        <dbReference type="EMBL" id="WIA21502.1"/>
    </source>
</evidence>
<dbReference type="EMBL" id="CP126220">
    <property type="protein sequence ID" value="WIA21502.1"/>
    <property type="molecule type" value="Genomic_DNA"/>
</dbReference>
<sequence length="492" mass="52332">MPRNAAAQQNMPNGNKSDRVPNIYWRSVSTDQLRQEPRYVALPPVSLLGTTQGALSYRYVRQESQLWRELHDGMLTTGRLKQALGMHEPKAAQLVGIHPGSRGSSHLLSAYFHLLTTASSSSSGSKDDWADAAATATSSSSSSSSSGRDASNEAARRLFNERLASEGAAAGRPAGSPASGPMSADLAAACHRVGMAGDIPVKLAWGKAQEAAALHCLLQLFPEAAVEEVGLFVVNLNDLPASWGIDLSAESLPRCGASPDGLIVHKLHLQQQDLQAAARLSAAKDPQGLQEAPGSSSSSSSSSDTGRQVQPVQAAAASAADGSSSSSSSTTTLFVREVVEVKNHCPFAFRSKRKGKKGKVHVSFGFNARGPAQRVHPQWVPQLQMHMLATGCQSALLVSRCADSGVRVFRLWRDDTYLQTMLKLLSVLQTQHVLQGVQPSAATFSGLPGYRAFLHRTATLARSAECIAAAGEEVTSRVPEAADGYNLVKFWQ</sequence>
<organism evidence="2 3">
    <name type="scientific">Tetradesmus obliquus</name>
    <name type="common">Green alga</name>
    <name type="synonym">Acutodesmus obliquus</name>
    <dbReference type="NCBI Taxonomy" id="3088"/>
    <lineage>
        <taxon>Eukaryota</taxon>
        <taxon>Viridiplantae</taxon>
        <taxon>Chlorophyta</taxon>
        <taxon>core chlorophytes</taxon>
        <taxon>Chlorophyceae</taxon>
        <taxon>CS clade</taxon>
        <taxon>Sphaeropleales</taxon>
        <taxon>Scenedesmaceae</taxon>
        <taxon>Tetradesmus</taxon>
    </lineage>
</organism>
<feature type="compositionally biased region" description="Low complexity" evidence="1">
    <location>
        <begin position="314"/>
        <end position="328"/>
    </location>
</feature>
<dbReference type="PANTHER" id="PTHR46609:SF6">
    <property type="entry name" value="EXONUCLEASE, PHAGE-TYPE_RECB, C-TERMINAL DOMAIN-CONTAINING PROTEIN-RELATED"/>
    <property type="match status" value="1"/>
</dbReference>
<gene>
    <name evidence="2" type="ORF">OEZ85_000706</name>
</gene>
<keyword evidence="3" id="KW-1185">Reference proteome</keyword>
<dbReference type="Proteomes" id="UP001244341">
    <property type="component" value="Chromosome 13b"/>
</dbReference>
<reference evidence="2 3" key="1">
    <citation type="submission" date="2023-05" db="EMBL/GenBank/DDBJ databases">
        <title>A 100% complete, gapless, phased diploid assembly of the Scenedesmus obliquus UTEX 3031 genome.</title>
        <authorList>
            <person name="Biondi T.C."/>
            <person name="Hanschen E.R."/>
            <person name="Kwon T."/>
            <person name="Eng W."/>
            <person name="Kruse C.P.S."/>
            <person name="Koehler S.I."/>
            <person name="Kunde Y."/>
            <person name="Gleasner C.D."/>
            <person name="You Mak K.T."/>
            <person name="Polle J."/>
            <person name="Hovde B.T."/>
            <person name="Starkenburg S.R."/>
        </authorList>
    </citation>
    <scope>NUCLEOTIDE SEQUENCE [LARGE SCALE GENOMIC DNA]</scope>
    <source>
        <strain evidence="2 3">DOE0152z</strain>
    </source>
</reference>
<protein>
    <submittedName>
        <fullName evidence="2">Uncharacterized protein</fullName>
    </submittedName>
</protein>
<evidence type="ECO:0000256" key="1">
    <source>
        <dbReference type="SAM" id="MobiDB-lite"/>
    </source>
</evidence>
<evidence type="ECO:0000313" key="3">
    <source>
        <dbReference type="Proteomes" id="UP001244341"/>
    </source>
</evidence>
<feature type="region of interest" description="Disordered" evidence="1">
    <location>
        <begin position="278"/>
        <end position="328"/>
    </location>
</feature>
<accession>A0ABY8UJ06</accession>
<dbReference type="InterPro" id="IPR051703">
    <property type="entry name" value="NF-kappa-B_Signaling_Reg"/>
</dbReference>
<dbReference type="InterPro" id="IPR011335">
    <property type="entry name" value="Restrct_endonuc-II-like"/>
</dbReference>
<dbReference type="Gene3D" id="3.90.320.10">
    <property type="match status" value="1"/>
</dbReference>
<dbReference type="InterPro" id="IPR011604">
    <property type="entry name" value="PDDEXK-like_dom_sf"/>
</dbReference>
<feature type="region of interest" description="Disordered" evidence="1">
    <location>
        <begin position="1"/>
        <end position="21"/>
    </location>
</feature>
<proteinExistence type="predicted"/>
<dbReference type="SUPFAM" id="SSF52980">
    <property type="entry name" value="Restriction endonuclease-like"/>
    <property type="match status" value="1"/>
</dbReference>